<dbReference type="InterPro" id="IPR023772">
    <property type="entry name" value="DNA-bd_HTH_TetR-type_CS"/>
</dbReference>
<sequence>MARWAPDAALRLESAAMALFAERGFTATTVPEIAEAAGLTTRTFFRHFADKRDVLFLRERELPTVVGRLVSAAPPGLDPLALVMSGLETVAAGELQRWRDDIAARRAVIRSEPQLRERERLKSAVLTDAMRDGLMESGVTSADAALAASIGSALFDASLEQWLAGPDDVLLVDVLRAMRARLGDLAGR</sequence>
<evidence type="ECO:0000256" key="4">
    <source>
        <dbReference type="PROSITE-ProRule" id="PRU00335"/>
    </source>
</evidence>
<dbReference type="PRINTS" id="PR00455">
    <property type="entry name" value="HTHTETR"/>
</dbReference>
<gene>
    <name evidence="6" type="ORF">EDD42_3547</name>
</gene>
<evidence type="ECO:0000256" key="2">
    <source>
        <dbReference type="ARBA" id="ARBA00023125"/>
    </source>
</evidence>
<dbReference type="InterPro" id="IPR009057">
    <property type="entry name" value="Homeodomain-like_sf"/>
</dbReference>
<evidence type="ECO:0000259" key="5">
    <source>
        <dbReference type="PROSITE" id="PS50977"/>
    </source>
</evidence>
<dbReference type="GO" id="GO:0000976">
    <property type="term" value="F:transcription cis-regulatory region binding"/>
    <property type="evidence" value="ECO:0007669"/>
    <property type="project" value="TreeGrafter"/>
</dbReference>
<dbReference type="Pfam" id="PF00440">
    <property type="entry name" value="TetR_N"/>
    <property type="match status" value="1"/>
</dbReference>
<accession>A0A3N2C7F9</accession>
<dbReference type="PANTHER" id="PTHR30055:SF238">
    <property type="entry name" value="MYCOFACTOCIN BIOSYNTHESIS TRANSCRIPTIONAL REGULATOR MFTR-RELATED"/>
    <property type="match status" value="1"/>
</dbReference>
<evidence type="ECO:0000313" key="7">
    <source>
        <dbReference type="Proteomes" id="UP000266915"/>
    </source>
</evidence>
<protein>
    <submittedName>
        <fullName evidence="6">TetR family transcriptional regulator</fullName>
    </submittedName>
</protein>
<dbReference type="InterPro" id="IPR050109">
    <property type="entry name" value="HTH-type_TetR-like_transc_reg"/>
</dbReference>
<dbReference type="RefSeq" id="WP_159453340.1">
    <property type="nucleotide sequence ID" value="NZ_FXAP01000002.1"/>
</dbReference>
<feature type="DNA-binding region" description="H-T-H motif" evidence="4">
    <location>
        <begin position="29"/>
        <end position="48"/>
    </location>
</feature>
<dbReference type="EMBL" id="RKHL01000001">
    <property type="protein sequence ID" value="ROR83436.1"/>
    <property type="molecule type" value="Genomic_DNA"/>
</dbReference>
<comment type="caution">
    <text evidence="6">The sequence shown here is derived from an EMBL/GenBank/DDBJ whole genome shotgun (WGS) entry which is preliminary data.</text>
</comment>
<organism evidence="6 7">
    <name type="scientific">Plantibacter flavus</name>
    <dbReference type="NCBI Taxonomy" id="150123"/>
    <lineage>
        <taxon>Bacteria</taxon>
        <taxon>Bacillati</taxon>
        <taxon>Actinomycetota</taxon>
        <taxon>Actinomycetes</taxon>
        <taxon>Micrococcales</taxon>
        <taxon>Microbacteriaceae</taxon>
        <taxon>Plantibacter</taxon>
    </lineage>
</organism>
<dbReference type="InterPro" id="IPR001647">
    <property type="entry name" value="HTH_TetR"/>
</dbReference>
<dbReference type="PROSITE" id="PS50977">
    <property type="entry name" value="HTH_TETR_2"/>
    <property type="match status" value="1"/>
</dbReference>
<reference evidence="6 7" key="1">
    <citation type="submission" date="2018-11" db="EMBL/GenBank/DDBJ databases">
        <title>Sequencing the genomes of 1000 actinobacteria strains.</title>
        <authorList>
            <person name="Klenk H.-P."/>
        </authorList>
    </citation>
    <scope>NUCLEOTIDE SEQUENCE [LARGE SCALE GENOMIC DNA]</scope>
    <source>
        <strain evidence="6 7">DSM 14012</strain>
    </source>
</reference>
<dbReference type="SUPFAM" id="SSF46689">
    <property type="entry name" value="Homeodomain-like"/>
    <property type="match status" value="1"/>
</dbReference>
<keyword evidence="2 4" id="KW-0238">DNA-binding</keyword>
<dbReference type="GO" id="GO:0003700">
    <property type="term" value="F:DNA-binding transcription factor activity"/>
    <property type="evidence" value="ECO:0007669"/>
    <property type="project" value="TreeGrafter"/>
</dbReference>
<dbReference type="PROSITE" id="PS01081">
    <property type="entry name" value="HTH_TETR_1"/>
    <property type="match status" value="1"/>
</dbReference>
<keyword evidence="1" id="KW-0805">Transcription regulation</keyword>
<dbReference type="AlphaFoldDB" id="A0A3N2C7F9"/>
<dbReference type="PANTHER" id="PTHR30055">
    <property type="entry name" value="HTH-TYPE TRANSCRIPTIONAL REGULATOR RUTR"/>
    <property type="match status" value="1"/>
</dbReference>
<dbReference type="Proteomes" id="UP000266915">
    <property type="component" value="Unassembled WGS sequence"/>
</dbReference>
<keyword evidence="7" id="KW-1185">Reference proteome</keyword>
<proteinExistence type="predicted"/>
<dbReference type="Gene3D" id="1.10.357.10">
    <property type="entry name" value="Tetracycline Repressor, domain 2"/>
    <property type="match status" value="1"/>
</dbReference>
<evidence type="ECO:0000256" key="1">
    <source>
        <dbReference type="ARBA" id="ARBA00023015"/>
    </source>
</evidence>
<feature type="domain" description="HTH tetR-type" evidence="5">
    <location>
        <begin position="6"/>
        <end position="66"/>
    </location>
</feature>
<keyword evidence="3" id="KW-0804">Transcription</keyword>
<name>A0A3N2C7F9_9MICO</name>
<evidence type="ECO:0000313" key="6">
    <source>
        <dbReference type="EMBL" id="ROR83436.1"/>
    </source>
</evidence>
<evidence type="ECO:0000256" key="3">
    <source>
        <dbReference type="ARBA" id="ARBA00023163"/>
    </source>
</evidence>